<keyword evidence="1" id="KW-0723">Serine/threonine-protein kinase</keyword>
<reference evidence="3 4" key="1">
    <citation type="submission" date="2020-03" db="EMBL/GenBank/DDBJ databases">
        <title>Genomic Encyclopedia of Type Strains, Phase IV (KMG-IV): sequencing the most valuable type-strain genomes for metagenomic binning, comparative biology and taxonomic classification.</title>
        <authorList>
            <person name="Goeker M."/>
        </authorList>
    </citation>
    <scope>NUCLEOTIDE SEQUENCE [LARGE SCALE GENOMIC DNA]</scope>
    <source>
        <strain evidence="3 4">DSM 5718</strain>
    </source>
</reference>
<dbReference type="InterPro" id="IPR003594">
    <property type="entry name" value="HATPase_dom"/>
</dbReference>
<gene>
    <name evidence="3" type="ORF">FHS56_001735</name>
</gene>
<dbReference type="EMBL" id="JAASRN010000002">
    <property type="protein sequence ID" value="NIK74222.1"/>
    <property type="molecule type" value="Genomic_DNA"/>
</dbReference>
<dbReference type="RefSeq" id="WP_166919698.1">
    <property type="nucleotide sequence ID" value="NZ_JAASRN010000002.1"/>
</dbReference>
<dbReference type="PANTHER" id="PTHR35526:SF3">
    <property type="entry name" value="ANTI-SIGMA-F FACTOR RSBW"/>
    <property type="match status" value="1"/>
</dbReference>
<protein>
    <submittedName>
        <fullName evidence="3">Serine/threonine-protein kinase RsbW</fullName>
        <ecNumber evidence="3">2.7.11.1</ecNumber>
    </submittedName>
</protein>
<dbReference type="GO" id="GO:0004674">
    <property type="term" value="F:protein serine/threonine kinase activity"/>
    <property type="evidence" value="ECO:0007669"/>
    <property type="project" value="UniProtKB-KW"/>
</dbReference>
<dbReference type="Pfam" id="PF13581">
    <property type="entry name" value="HATPase_c_2"/>
    <property type="match status" value="1"/>
</dbReference>
<feature type="domain" description="Histidine kinase/HSP90-like ATPase" evidence="2">
    <location>
        <begin position="8"/>
        <end position="132"/>
    </location>
</feature>
<dbReference type="CDD" id="cd16936">
    <property type="entry name" value="HATPase_RsbW-like"/>
    <property type="match status" value="1"/>
</dbReference>
<name>A0A846MS90_9BACT</name>
<dbReference type="AlphaFoldDB" id="A0A846MS90"/>
<keyword evidence="4" id="KW-1185">Reference proteome</keyword>
<evidence type="ECO:0000259" key="2">
    <source>
        <dbReference type="Pfam" id="PF13581"/>
    </source>
</evidence>
<evidence type="ECO:0000256" key="1">
    <source>
        <dbReference type="ARBA" id="ARBA00022527"/>
    </source>
</evidence>
<dbReference type="EC" id="2.7.11.1" evidence="3"/>
<keyword evidence="3" id="KW-0418">Kinase</keyword>
<keyword evidence="3" id="KW-0808">Transferase</keyword>
<comment type="caution">
    <text evidence="3">The sequence shown here is derived from an EMBL/GenBank/DDBJ whole genome shotgun (WGS) entry which is preliminary data.</text>
</comment>
<evidence type="ECO:0000313" key="4">
    <source>
        <dbReference type="Proteomes" id="UP000537126"/>
    </source>
</evidence>
<sequence>MRLNLNIPYDSRYLSDLRRFVWRALHSLALSEITLNQLVLAVDEVCSNLIVHVPAASTDRIWVEIILKEDLLIIEIVDTSGRSAFDMKGYTPPRIQALIRSRRKGGLGLRLVRSIMDKVDVFEREGCRVWRLQKALVSEKAS</sequence>
<accession>A0A846MS90</accession>
<dbReference type="SUPFAM" id="SSF55874">
    <property type="entry name" value="ATPase domain of HSP90 chaperone/DNA topoisomerase II/histidine kinase"/>
    <property type="match status" value="1"/>
</dbReference>
<proteinExistence type="predicted"/>
<dbReference type="InterPro" id="IPR050267">
    <property type="entry name" value="Anti-sigma-factor_SerPK"/>
</dbReference>
<dbReference type="Gene3D" id="3.30.565.10">
    <property type="entry name" value="Histidine kinase-like ATPase, C-terminal domain"/>
    <property type="match status" value="1"/>
</dbReference>
<organism evidence="3 4">
    <name type="scientific">Thermonema lapsum</name>
    <dbReference type="NCBI Taxonomy" id="28195"/>
    <lineage>
        <taxon>Bacteria</taxon>
        <taxon>Pseudomonadati</taxon>
        <taxon>Bacteroidota</taxon>
        <taxon>Cytophagia</taxon>
        <taxon>Cytophagales</taxon>
        <taxon>Thermonemataceae</taxon>
        <taxon>Thermonema</taxon>
    </lineage>
</organism>
<dbReference type="InterPro" id="IPR036890">
    <property type="entry name" value="HATPase_C_sf"/>
</dbReference>
<dbReference type="PANTHER" id="PTHR35526">
    <property type="entry name" value="ANTI-SIGMA-F FACTOR RSBW-RELATED"/>
    <property type="match status" value="1"/>
</dbReference>
<dbReference type="Proteomes" id="UP000537126">
    <property type="component" value="Unassembled WGS sequence"/>
</dbReference>
<evidence type="ECO:0000313" key="3">
    <source>
        <dbReference type="EMBL" id="NIK74222.1"/>
    </source>
</evidence>